<sequence length="635" mass="73190">MIGNSIDILYTDFQKAFDRVPHKRLISKLCGYGIEKEMLNWIETYLSNRKQRVIIGDTKSDWFEVLSGVPQGSLLGPLLFLLYINDLPSKINNKCKLYADDNKIIAVVNNQKACKRRVRVFEAQLASDKSNPKRVYAYAKAQQNVHVSISTISNAKGETLTEGIHIANRLNEHFKSVFVDDSKSSQLPIFERRHYQEDLGDITINFEATLAYLKGLNPNKSIGADNISPKVLKECAAQMTYPLTLLYNKALSEGSTPTAWKQSHVTPLFKKAFDKVSHRRLLHKLKAYGINGNVLKWIESFLISRKQRTVLGEHSSDWTDILSGVPQGSVLGPTLFIIYVNDLTDKLKSVHKIYADDTKLLQEIRPEFHDADCLILQNDLNIVTEWSKEWLMELNVQKCKVMHLGYGNSNHEYVMNDGNASLTLEATDIERDLGIFKSNDLKWNQHIHVATRKASMILGLLKKTFRSRDMEVWSKLYTTYVRPHLEFAIPVWCPYLKGDIKEIEKIQRKATKVPHDLIGLPYAERCRRLNFITLETRRRRGDLIQQFKLENGFESINWHNPPIRRSSSNVLMREFTYNNARHNFFTNRIVNDWNNLPSACKKVPSVNAFKNRIDKYFFSPAANSTSFTEDELHVY</sequence>
<name>A0ABM4C928_HYDVU</name>
<evidence type="ECO:0000313" key="2">
    <source>
        <dbReference type="Proteomes" id="UP001652625"/>
    </source>
</evidence>
<dbReference type="PANTHER" id="PTHR33332">
    <property type="entry name" value="REVERSE TRANSCRIPTASE DOMAIN-CONTAINING PROTEIN"/>
    <property type="match status" value="1"/>
</dbReference>
<accession>A0ABM4C928</accession>
<gene>
    <name evidence="3" type="primary">LOC136082667</name>
</gene>
<dbReference type="InterPro" id="IPR000477">
    <property type="entry name" value="RT_dom"/>
</dbReference>
<dbReference type="InterPro" id="IPR043502">
    <property type="entry name" value="DNA/RNA_pol_sf"/>
</dbReference>
<feature type="domain" description="Reverse transcriptase" evidence="1">
    <location>
        <begin position="1"/>
        <end position="166"/>
    </location>
</feature>
<dbReference type="Proteomes" id="UP001652625">
    <property type="component" value="Chromosome 07"/>
</dbReference>
<evidence type="ECO:0000313" key="3">
    <source>
        <dbReference type="RefSeq" id="XP_065658156.1"/>
    </source>
</evidence>
<reference evidence="3" key="1">
    <citation type="submission" date="2025-08" db="UniProtKB">
        <authorList>
            <consortium name="RefSeq"/>
        </authorList>
    </citation>
    <scope>IDENTIFICATION</scope>
</reference>
<organism evidence="2 3">
    <name type="scientific">Hydra vulgaris</name>
    <name type="common">Hydra</name>
    <name type="synonym">Hydra attenuata</name>
    <dbReference type="NCBI Taxonomy" id="6087"/>
    <lineage>
        <taxon>Eukaryota</taxon>
        <taxon>Metazoa</taxon>
        <taxon>Cnidaria</taxon>
        <taxon>Hydrozoa</taxon>
        <taxon>Hydroidolina</taxon>
        <taxon>Anthoathecata</taxon>
        <taxon>Aplanulata</taxon>
        <taxon>Hydridae</taxon>
        <taxon>Hydra</taxon>
    </lineage>
</organism>
<dbReference type="PROSITE" id="PS50878">
    <property type="entry name" value="RT_POL"/>
    <property type="match status" value="1"/>
</dbReference>
<evidence type="ECO:0000259" key="1">
    <source>
        <dbReference type="PROSITE" id="PS50878"/>
    </source>
</evidence>
<dbReference type="SUPFAM" id="SSF56672">
    <property type="entry name" value="DNA/RNA polymerases"/>
    <property type="match status" value="2"/>
</dbReference>
<proteinExistence type="predicted"/>
<keyword evidence="2" id="KW-1185">Reference proteome</keyword>
<protein>
    <submittedName>
        <fullName evidence="3">Uncharacterized protein LOC136082667</fullName>
    </submittedName>
</protein>
<dbReference type="RefSeq" id="XP_065658156.1">
    <property type="nucleotide sequence ID" value="XM_065802084.1"/>
</dbReference>
<dbReference type="Pfam" id="PF00078">
    <property type="entry name" value="RVT_1"/>
    <property type="match status" value="2"/>
</dbReference>
<dbReference type="GeneID" id="136082667"/>